<feature type="transmembrane region" description="Helical" evidence="6">
    <location>
        <begin position="157"/>
        <end position="175"/>
    </location>
</feature>
<accession>A0A1M6LI68</accession>
<evidence type="ECO:0000256" key="4">
    <source>
        <dbReference type="ARBA" id="ARBA00022989"/>
    </source>
</evidence>
<feature type="transmembrane region" description="Helical" evidence="6">
    <location>
        <begin position="181"/>
        <end position="206"/>
    </location>
</feature>
<evidence type="ECO:0000313" key="8">
    <source>
        <dbReference type="Proteomes" id="UP000184080"/>
    </source>
</evidence>
<evidence type="ECO:0000313" key="7">
    <source>
        <dbReference type="EMBL" id="SHJ70892.1"/>
    </source>
</evidence>
<dbReference type="Proteomes" id="UP000184080">
    <property type="component" value="Unassembled WGS sequence"/>
</dbReference>
<dbReference type="AlphaFoldDB" id="A0A1M6LI68"/>
<feature type="transmembrane region" description="Helical" evidence="6">
    <location>
        <begin position="12"/>
        <end position="35"/>
    </location>
</feature>
<dbReference type="InterPro" id="IPR002797">
    <property type="entry name" value="Polysacc_synth"/>
</dbReference>
<dbReference type="InterPro" id="IPR050833">
    <property type="entry name" value="Poly_Biosynth_Transport"/>
</dbReference>
<evidence type="ECO:0000256" key="6">
    <source>
        <dbReference type="SAM" id="Phobius"/>
    </source>
</evidence>
<comment type="subcellular location">
    <subcellularLocation>
        <location evidence="1">Cell membrane</location>
        <topology evidence="1">Multi-pass membrane protein</topology>
    </subcellularLocation>
</comment>
<dbReference type="Pfam" id="PF01943">
    <property type="entry name" value="Polysacc_synt"/>
    <property type="match status" value="1"/>
</dbReference>
<reference evidence="7 8" key="1">
    <citation type="submission" date="2016-11" db="EMBL/GenBank/DDBJ databases">
        <authorList>
            <person name="Jaros S."/>
            <person name="Januszkiewicz K."/>
            <person name="Wedrychowicz H."/>
        </authorList>
    </citation>
    <scope>NUCLEOTIDE SEQUENCE [LARGE SCALE GENOMIC DNA]</scope>
    <source>
        <strain evidence="7 8">DSM 21864</strain>
    </source>
</reference>
<evidence type="ECO:0000256" key="3">
    <source>
        <dbReference type="ARBA" id="ARBA00022692"/>
    </source>
</evidence>
<feature type="transmembrane region" description="Helical" evidence="6">
    <location>
        <begin position="47"/>
        <end position="69"/>
    </location>
</feature>
<keyword evidence="5 6" id="KW-0472">Membrane</keyword>
<dbReference type="PANTHER" id="PTHR30250">
    <property type="entry name" value="PST FAMILY PREDICTED COLANIC ACID TRANSPORTER"/>
    <property type="match status" value="1"/>
</dbReference>
<dbReference type="STRING" id="1121298.SAMN05444401_3653"/>
<feature type="transmembrane region" description="Helical" evidence="6">
    <location>
        <begin position="357"/>
        <end position="378"/>
    </location>
</feature>
<keyword evidence="2" id="KW-1003">Cell membrane</keyword>
<evidence type="ECO:0000256" key="2">
    <source>
        <dbReference type="ARBA" id="ARBA00022475"/>
    </source>
</evidence>
<feature type="transmembrane region" description="Helical" evidence="6">
    <location>
        <begin position="227"/>
        <end position="247"/>
    </location>
</feature>
<feature type="transmembrane region" description="Helical" evidence="6">
    <location>
        <begin position="385"/>
        <end position="404"/>
    </location>
</feature>
<gene>
    <name evidence="7" type="ORF">SAMN05444401_3653</name>
</gene>
<dbReference type="CDD" id="cd13124">
    <property type="entry name" value="MATE_SpoVB_like"/>
    <property type="match status" value="1"/>
</dbReference>
<keyword evidence="8" id="KW-1185">Reference proteome</keyword>
<dbReference type="PANTHER" id="PTHR30250:SF21">
    <property type="entry name" value="LIPID II FLIPPASE MURJ"/>
    <property type="match status" value="1"/>
</dbReference>
<feature type="transmembrane region" description="Helical" evidence="6">
    <location>
        <begin position="482"/>
        <end position="505"/>
    </location>
</feature>
<sequence>MKKQSLIKGTLILGIAGIFAKFLGLFFRWPLIMLIGEEGVGLYQMSYPLYMFFISAAAGVPLAVSKLVSEKNAVNDIEGSFQVFREALKLMIFLGTGLSIILFVFAKPIVSILKWDDKAYYSLIGISFAPMVIYVMDVFRGFFQGQQNMNPTAISQIIEQIGRVIGGVALAFILYPKGIEYSAAGAAFGATAGGILGNIYLIGKYLKFKTNMPVKKLRVNSYIMNKLLKIAMPISMGAAAASIMGLIDSALVPQKLLDAGFTQNHATVLFAQLTGKAGLLVNIPLTLSVALGYSIVPIIAEAYALRRREEIYYKIEMSIKLSAAIALPCTLGLYYMAGPIFNLIFPGKGEGYLILKYLSLIVPFIIITQTTTAILQATGHYIKPVINILIACVVKVVITLILVPMPEINIFGAVIASIAAYITSAFLNILDMQKKLYVKLDYYKLFVRPVYASIIMILGVLYTYSTALSRTASTGISCLISIFMGIIIYVIFIMLFGVIEYGYVIKKIDRRTHIK</sequence>
<feature type="transmembrane region" description="Helical" evidence="6">
    <location>
        <begin position="410"/>
        <end position="430"/>
    </location>
</feature>
<protein>
    <submittedName>
        <fullName evidence="7">Stage V sporulation protein B</fullName>
    </submittedName>
</protein>
<dbReference type="InterPro" id="IPR024923">
    <property type="entry name" value="PG_synth_SpoVB"/>
</dbReference>
<feature type="transmembrane region" description="Helical" evidence="6">
    <location>
        <begin position="90"/>
        <end position="113"/>
    </location>
</feature>
<keyword evidence="3 6" id="KW-0812">Transmembrane</keyword>
<keyword evidence="4 6" id="KW-1133">Transmembrane helix</keyword>
<feature type="transmembrane region" description="Helical" evidence="6">
    <location>
        <begin position="442"/>
        <end position="462"/>
    </location>
</feature>
<feature type="transmembrane region" description="Helical" evidence="6">
    <location>
        <begin position="119"/>
        <end position="136"/>
    </location>
</feature>
<feature type="transmembrane region" description="Helical" evidence="6">
    <location>
        <begin position="317"/>
        <end position="337"/>
    </location>
</feature>
<organism evidence="7 8">
    <name type="scientific">Clostridium amylolyticum</name>
    <dbReference type="NCBI Taxonomy" id="1121298"/>
    <lineage>
        <taxon>Bacteria</taxon>
        <taxon>Bacillati</taxon>
        <taxon>Bacillota</taxon>
        <taxon>Clostridia</taxon>
        <taxon>Eubacteriales</taxon>
        <taxon>Clostridiaceae</taxon>
        <taxon>Clostridium</taxon>
    </lineage>
</organism>
<proteinExistence type="predicted"/>
<dbReference type="EMBL" id="FQZO01000007">
    <property type="protein sequence ID" value="SHJ70892.1"/>
    <property type="molecule type" value="Genomic_DNA"/>
</dbReference>
<dbReference type="RefSeq" id="WP_073010069.1">
    <property type="nucleotide sequence ID" value="NZ_FQZO01000007.1"/>
</dbReference>
<dbReference type="GO" id="GO:0005886">
    <property type="term" value="C:plasma membrane"/>
    <property type="evidence" value="ECO:0007669"/>
    <property type="project" value="UniProtKB-SubCell"/>
</dbReference>
<evidence type="ECO:0000256" key="1">
    <source>
        <dbReference type="ARBA" id="ARBA00004651"/>
    </source>
</evidence>
<feature type="transmembrane region" description="Helical" evidence="6">
    <location>
        <begin position="283"/>
        <end position="305"/>
    </location>
</feature>
<dbReference type="PIRSF" id="PIRSF038958">
    <property type="entry name" value="PG_synth_SpoVB"/>
    <property type="match status" value="1"/>
</dbReference>
<evidence type="ECO:0000256" key="5">
    <source>
        <dbReference type="ARBA" id="ARBA00023136"/>
    </source>
</evidence>
<name>A0A1M6LI68_9CLOT</name>
<dbReference type="OrthoDB" id="9775950at2"/>